<reference evidence="7" key="1">
    <citation type="submission" date="2016-04" db="EMBL/GenBank/DDBJ databases">
        <authorList>
            <person name="Strapagiel D."/>
            <person name="Borowka P."/>
            <person name="Marciniak B."/>
            <person name="Bakula Z."/>
            <person name="Van Ingen J."/>
            <person name="Safianowska A."/>
            <person name="Dziadek J."/>
            <person name="Jagielski T."/>
        </authorList>
    </citation>
    <scope>NUCLEOTIDE SEQUENCE [LARGE SCALE GENOMIC DNA]</scope>
    <source>
        <strain evidence="7">1010001458</strain>
    </source>
</reference>
<name>A0A164CI64_9MYCO</name>
<keyword evidence="7" id="KW-1185">Reference proteome</keyword>
<dbReference type="SUPFAM" id="SSF48498">
    <property type="entry name" value="Tetracyclin repressor-like, C-terminal domain"/>
    <property type="match status" value="1"/>
</dbReference>
<dbReference type="PROSITE" id="PS50977">
    <property type="entry name" value="HTH_TETR_2"/>
    <property type="match status" value="1"/>
</dbReference>
<dbReference type="PANTHER" id="PTHR47506">
    <property type="entry name" value="TRANSCRIPTIONAL REGULATORY PROTEIN"/>
    <property type="match status" value="1"/>
</dbReference>
<keyword evidence="3" id="KW-0804">Transcription</keyword>
<dbReference type="PANTHER" id="PTHR47506:SF1">
    <property type="entry name" value="HTH-TYPE TRANSCRIPTIONAL REGULATOR YJDC"/>
    <property type="match status" value="1"/>
</dbReference>
<dbReference type="RefSeq" id="WP_082277016.1">
    <property type="nucleotide sequence ID" value="NZ_CP089224.1"/>
</dbReference>
<feature type="domain" description="HTH tetR-type" evidence="5">
    <location>
        <begin position="23"/>
        <end position="83"/>
    </location>
</feature>
<comment type="caution">
    <text evidence="6">The sequence shown here is derived from an EMBL/GenBank/DDBJ whole genome shotgun (WGS) entry which is preliminary data.</text>
</comment>
<dbReference type="Gene3D" id="1.10.10.60">
    <property type="entry name" value="Homeodomain-like"/>
    <property type="match status" value="1"/>
</dbReference>
<evidence type="ECO:0000256" key="4">
    <source>
        <dbReference type="PROSITE-ProRule" id="PRU00335"/>
    </source>
</evidence>
<evidence type="ECO:0000256" key="1">
    <source>
        <dbReference type="ARBA" id="ARBA00023015"/>
    </source>
</evidence>
<dbReference type="InterPro" id="IPR009057">
    <property type="entry name" value="Homeodomain-like_sf"/>
</dbReference>
<evidence type="ECO:0000259" key="5">
    <source>
        <dbReference type="PROSITE" id="PS50977"/>
    </source>
</evidence>
<keyword evidence="1" id="KW-0805">Transcription regulation</keyword>
<keyword evidence="2 4" id="KW-0238">DNA-binding</keyword>
<dbReference type="InterPro" id="IPR001647">
    <property type="entry name" value="HTH_TetR"/>
</dbReference>
<dbReference type="Gene3D" id="1.10.357.10">
    <property type="entry name" value="Tetracycline Repressor, domain 2"/>
    <property type="match status" value="1"/>
</dbReference>
<gene>
    <name evidence="6" type="ORF">A4G28_12575</name>
</gene>
<evidence type="ECO:0000313" key="6">
    <source>
        <dbReference type="EMBL" id="KZS64748.1"/>
    </source>
</evidence>
<organism evidence="6 7">
    <name type="scientific">Mycobacterium ostraviense</name>
    <dbReference type="NCBI Taxonomy" id="2738409"/>
    <lineage>
        <taxon>Bacteria</taxon>
        <taxon>Bacillati</taxon>
        <taxon>Actinomycetota</taxon>
        <taxon>Actinomycetes</taxon>
        <taxon>Mycobacteriales</taxon>
        <taxon>Mycobacteriaceae</taxon>
        <taxon>Mycobacterium</taxon>
    </lineage>
</organism>
<protein>
    <recommendedName>
        <fullName evidence="5">HTH tetR-type domain-containing protein</fullName>
    </recommendedName>
</protein>
<evidence type="ECO:0000313" key="7">
    <source>
        <dbReference type="Proteomes" id="UP000077342"/>
    </source>
</evidence>
<dbReference type="Pfam" id="PF00440">
    <property type="entry name" value="TetR_N"/>
    <property type="match status" value="1"/>
</dbReference>
<evidence type="ECO:0000256" key="2">
    <source>
        <dbReference type="ARBA" id="ARBA00023125"/>
    </source>
</evidence>
<dbReference type="SUPFAM" id="SSF46689">
    <property type="entry name" value="Homeodomain-like"/>
    <property type="match status" value="1"/>
</dbReference>
<dbReference type="Pfam" id="PF16925">
    <property type="entry name" value="TetR_C_13"/>
    <property type="match status" value="1"/>
</dbReference>
<accession>A0A164CI64</accession>
<dbReference type="GO" id="GO:0003677">
    <property type="term" value="F:DNA binding"/>
    <property type="evidence" value="ECO:0007669"/>
    <property type="project" value="UniProtKB-UniRule"/>
</dbReference>
<dbReference type="InterPro" id="IPR011075">
    <property type="entry name" value="TetR_C"/>
</dbReference>
<dbReference type="EMBL" id="LWCI01000077">
    <property type="protein sequence ID" value="KZS64748.1"/>
    <property type="molecule type" value="Genomic_DNA"/>
</dbReference>
<dbReference type="InterPro" id="IPR036271">
    <property type="entry name" value="Tet_transcr_reg_TetR-rel_C_sf"/>
</dbReference>
<dbReference type="Proteomes" id="UP000077342">
    <property type="component" value="Unassembled WGS sequence"/>
</dbReference>
<feature type="DNA-binding region" description="H-T-H motif" evidence="4">
    <location>
        <begin position="46"/>
        <end position="65"/>
    </location>
</feature>
<sequence>MDIFDRIGMKNNGVKRQRGRPRGFDEQHVLEAASGVFWQAGYSAASLDDLAAAARVTRPSLYTALGDKKSMYLRALGHFGEHLRAQLADSLSPEHPLVDGLLHFYRASIDLYLSGDEAARGCLVMCTAPAEAVRHEDIRTFLAGIFRTIDDAFAARFDKAVAQRELAAGTDTQALARLASAVLQSLALRARAGAQRADLEAMAQSAVRLVDSCATPQASRRRRQTP</sequence>
<evidence type="ECO:0000256" key="3">
    <source>
        <dbReference type="ARBA" id="ARBA00023163"/>
    </source>
</evidence>
<proteinExistence type="predicted"/>
<dbReference type="AlphaFoldDB" id="A0A164CI64"/>